<dbReference type="InterPro" id="IPR046348">
    <property type="entry name" value="SIS_dom_sf"/>
</dbReference>
<dbReference type="Pfam" id="PF13580">
    <property type="entry name" value="SIS_2"/>
    <property type="match status" value="1"/>
</dbReference>
<protein>
    <submittedName>
        <fullName evidence="2">SIS domain-containing protein</fullName>
    </submittedName>
</protein>
<dbReference type="Gene3D" id="3.40.50.10490">
    <property type="entry name" value="Glucose-6-phosphate isomerase like protein, domain 1"/>
    <property type="match status" value="1"/>
</dbReference>
<dbReference type="AlphaFoldDB" id="A0A934KI43"/>
<sequence length="187" mass="19433">MQCHGNAVRQLERHLATLERWAGELAAVLLGGGRLLTAGNGGSAAEAQHLSAELVGRYSRERRPLSALCLHAETSSLSALANDYGWEAAYARQVHAHGRRGDVLLALSTSGESTNLLAAVDAAAGLGLRTWALTGTPPNRLAQACSESVSISAAAPAVQEVHLLTVHLLCAGVDEAVLAAKTQESRG</sequence>
<dbReference type="InterPro" id="IPR001347">
    <property type="entry name" value="SIS_dom"/>
</dbReference>
<dbReference type="PANTHER" id="PTHR30390:SF6">
    <property type="entry name" value="DNAA INITIATOR-ASSOCIATING PROTEIN DIAA"/>
    <property type="match status" value="1"/>
</dbReference>
<dbReference type="SUPFAM" id="SSF53697">
    <property type="entry name" value="SIS domain"/>
    <property type="match status" value="1"/>
</dbReference>
<organism evidence="2 3">
    <name type="scientific">Candidatus Dormiibacter inghamiae</name>
    <dbReference type="NCBI Taxonomy" id="3127013"/>
    <lineage>
        <taxon>Bacteria</taxon>
        <taxon>Bacillati</taxon>
        <taxon>Candidatus Dormiibacterota</taxon>
        <taxon>Candidatus Dormibacteria</taxon>
        <taxon>Candidatus Dormibacterales</taxon>
        <taxon>Candidatus Dormibacteraceae</taxon>
        <taxon>Candidatus Dormiibacter</taxon>
    </lineage>
</organism>
<reference evidence="2 3" key="1">
    <citation type="submission" date="2020-10" db="EMBL/GenBank/DDBJ databases">
        <title>Ca. Dormibacterota MAGs.</title>
        <authorList>
            <person name="Montgomery K."/>
        </authorList>
    </citation>
    <scope>NUCLEOTIDE SEQUENCE [LARGE SCALE GENOMIC DNA]</scope>
    <source>
        <strain evidence="2">SC8811_S16_3</strain>
    </source>
</reference>
<name>A0A934KI43_9BACT</name>
<dbReference type="InterPro" id="IPR035461">
    <property type="entry name" value="GmhA/DiaA"/>
</dbReference>
<dbReference type="GO" id="GO:1901135">
    <property type="term" value="P:carbohydrate derivative metabolic process"/>
    <property type="evidence" value="ECO:0007669"/>
    <property type="project" value="InterPro"/>
</dbReference>
<evidence type="ECO:0000313" key="2">
    <source>
        <dbReference type="EMBL" id="MBJ7603991.1"/>
    </source>
</evidence>
<dbReference type="EMBL" id="JAEKNQ010000048">
    <property type="protein sequence ID" value="MBJ7603991.1"/>
    <property type="molecule type" value="Genomic_DNA"/>
</dbReference>
<dbReference type="PANTHER" id="PTHR30390">
    <property type="entry name" value="SEDOHEPTULOSE 7-PHOSPHATE ISOMERASE / DNAA INITIATOR-ASSOCIATING FACTOR FOR REPLICATION INITIATION"/>
    <property type="match status" value="1"/>
</dbReference>
<dbReference type="Proteomes" id="UP000620075">
    <property type="component" value="Unassembled WGS sequence"/>
</dbReference>
<dbReference type="GO" id="GO:0097367">
    <property type="term" value="F:carbohydrate derivative binding"/>
    <property type="evidence" value="ECO:0007669"/>
    <property type="project" value="InterPro"/>
</dbReference>
<dbReference type="PROSITE" id="PS51464">
    <property type="entry name" value="SIS"/>
    <property type="match status" value="1"/>
</dbReference>
<evidence type="ECO:0000259" key="1">
    <source>
        <dbReference type="PROSITE" id="PS51464"/>
    </source>
</evidence>
<accession>A0A934KI43</accession>
<gene>
    <name evidence="2" type="ORF">JF888_12475</name>
</gene>
<comment type="caution">
    <text evidence="2">The sequence shown here is derived from an EMBL/GenBank/DDBJ whole genome shotgun (WGS) entry which is preliminary data.</text>
</comment>
<dbReference type="CDD" id="cd05006">
    <property type="entry name" value="SIS_GmhA"/>
    <property type="match status" value="1"/>
</dbReference>
<feature type="domain" description="SIS" evidence="1">
    <location>
        <begin position="25"/>
        <end position="187"/>
    </location>
</feature>
<proteinExistence type="predicted"/>
<dbReference type="InterPro" id="IPR050099">
    <property type="entry name" value="SIS_GmhA/DiaA_subfam"/>
</dbReference>
<evidence type="ECO:0000313" key="3">
    <source>
        <dbReference type="Proteomes" id="UP000620075"/>
    </source>
</evidence>